<keyword evidence="2" id="KW-1185">Reference proteome</keyword>
<name>A0AAE0G215_9CHLO</name>
<comment type="caution">
    <text evidence="1">The sequence shown here is derived from an EMBL/GenBank/DDBJ whole genome shotgun (WGS) entry which is preliminary data.</text>
</comment>
<protein>
    <submittedName>
        <fullName evidence="1">Uncharacterized protein</fullName>
    </submittedName>
</protein>
<evidence type="ECO:0000313" key="2">
    <source>
        <dbReference type="Proteomes" id="UP001190700"/>
    </source>
</evidence>
<dbReference type="EMBL" id="LGRX02010641">
    <property type="protein sequence ID" value="KAK3269967.1"/>
    <property type="molecule type" value="Genomic_DNA"/>
</dbReference>
<sequence>MQWTTSMGADRRLGDTRVLGVRLMDDCALLVAGDCRGADDRLQALRTVFAGYVRDCYPDGITVEQTSDGLSWIFCGMQLTVSQRGAVARLITKNVQAGIGTGDQLAFFPTSDAQRAAAVIDVLRELKWQGYPRGWAGWLFEALVKMVARAPFGFWNRLRKALDRAGVRP</sequence>
<dbReference type="AlphaFoldDB" id="A0AAE0G215"/>
<dbReference type="Proteomes" id="UP001190700">
    <property type="component" value="Unassembled WGS sequence"/>
</dbReference>
<accession>A0AAE0G215</accession>
<gene>
    <name evidence="1" type="ORF">CYMTET_21612</name>
</gene>
<reference evidence="1 2" key="1">
    <citation type="journal article" date="2015" name="Genome Biol. Evol.">
        <title>Comparative Genomics of a Bacterivorous Green Alga Reveals Evolutionary Causalities and Consequences of Phago-Mixotrophic Mode of Nutrition.</title>
        <authorList>
            <person name="Burns J.A."/>
            <person name="Paasch A."/>
            <person name="Narechania A."/>
            <person name="Kim E."/>
        </authorList>
    </citation>
    <scope>NUCLEOTIDE SEQUENCE [LARGE SCALE GENOMIC DNA]</scope>
    <source>
        <strain evidence="1 2">PLY_AMNH</strain>
    </source>
</reference>
<proteinExistence type="predicted"/>
<organism evidence="1 2">
    <name type="scientific">Cymbomonas tetramitiformis</name>
    <dbReference type="NCBI Taxonomy" id="36881"/>
    <lineage>
        <taxon>Eukaryota</taxon>
        <taxon>Viridiplantae</taxon>
        <taxon>Chlorophyta</taxon>
        <taxon>Pyramimonadophyceae</taxon>
        <taxon>Pyramimonadales</taxon>
        <taxon>Pyramimonadaceae</taxon>
        <taxon>Cymbomonas</taxon>
    </lineage>
</organism>
<evidence type="ECO:0000313" key="1">
    <source>
        <dbReference type="EMBL" id="KAK3269967.1"/>
    </source>
</evidence>